<dbReference type="InterPro" id="IPR053142">
    <property type="entry name" value="PchR_regulatory_protein"/>
</dbReference>
<evidence type="ECO:0000259" key="4">
    <source>
        <dbReference type="PROSITE" id="PS01124"/>
    </source>
</evidence>
<proteinExistence type="predicted"/>
<dbReference type="InterPro" id="IPR020449">
    <property type="entry name" value="Tscrpt_reg_AraC-type_HTH"/>
</dbReference>
<dbReference type="PANTHER" id="PTHR47893:SF1">
    <property type="entry name" value="REGULATORY PROTEIN PCHR"/>
    <property type="match status" value="1"/>
</dbReference>
<dbReference type="GO" id="GO:0043565">
    <property type="term" value="F:sequence-specific DNA binding"/>
    <property type="evidence" value="ECO:0007669"/>
    <property type="project" value="InterPro"/>
</dbReference>
<protein>
    <submittedName>
        <fullName evidence="5">Helix-turn-helix transcriptional regulator</fullName>
    </submittedName>
</protein>
<name>A0A7X8XTW3_9BACT</name>
<evidence type="ECO:0000313" key="6">
    <source>
        <dbReference type="Proteomes" id="UP000585050"/>
    </source>
</evidence>
<keyword evidence="6" id="KW-1185">Reference proteome</keyword>
<gene>
    <name evidence="5" type="ORF">HGP29_00955</name>
</gene>
<evidence type="ECO:0000313" key="5">
    <source>
        <dbReference type="EMBL" id="NLR89748.1"/>
    </source>
</evidence>
<keyword evidence="2" id="KW-0238">DNA-binding</keyword>
<dbReference type="EMBL" id="JABAIL010000001">
    <property type="protein sequence ID" value="NLR89748.1"/>
    <property type="molecule type" value="Genomic_DNA"/>
</dbReference>
<dbReference type="AlphaFoldDB" id="A0A7X8XTW3"/>
<dbReference type="PROSITE" id="PS01124">
    <property type="entry name" value="HTH_ARAC_FAMILY_2"/>
    <property type="match status" value="1"/>
</dbReference>
<dbReference type="Pfam" id="PF12833">
    <property type="entry name" value="HTH_18"/>
    <property type="match status" value="1"/>
</dbReference>
<comment type="caution">
    <text evidence="5">The sequence shown here is derived from an EMBL/GenBank/DDBJ whole genome shotgun (WGS) entry which is preliminary data.</text>
</comment>
<keyword evidence="3" id="KW-0804">Transcription</keyword>
<feature type="domain" description="HTH araC/xylS-type" evidence="4">
    <location>
        <begin position="224"/>
        <end position="322"/>
    </location>
</feature>
<dbReference type="InterPro" id="IPR009057">
    <property type="entry name" value="Homeodomain-like_sf"/>
</dbReference>
<organism evidence="5 6">
    <name type="scientific">Flammeovirga agarivorans</name>
    <dbReference type="NCBI Taxonomy" id="2726742"/>
    <lineage>
        <taxon>Bacteria</taxon>
        <taxon>Pseudomonadati</taxon>
        <taxon>Bacteroidota</taxon>
        <taxon>Cytophagia</taxon>
        <taxon>Cytophagales</taxon>
        <taxon>Flammeovirgaceae</taxon>
        <taxon>Flammeovirga</taxon>
    </lineage>
</organism>
<dbReference type="SUPFAM" id="SSF46689">
    <property type="entry name" value="Homeodomain-like"/>
    <property type="match status" value="1"/>
</dbReference>
<evidence type="ECO:0000256" key="3">
    <source>
        <dbReference type="ARBA" id="ARBA00023163"/>
    </source>
</evidence>
<dbReference type="InterPro" id="IPR018060">
    <property type="entry name" value="HTH_AraC"/>
</dbReference>
<dbReference type="SMART" id="SM00342">
    <property type="entry name" value="HTH_ARAC"/>
    <property type="match status" value="1"/>
</dbReference>
<dbReference type="GO" id="GO:0003700">
    <property type="term" value="F:DNA-binding transcription factor activity"/>
    <property type="evidence" value="ECO:0007669"/>
    <property type="project" value="InterPro"/>
</dbReference>
<accession>A0A7X8XTW3</accession>
<keyword evidence="1" id="KW-0805">Transcription regulation</keyword>
<reference evidence="5 6" key="1">
    <citation type="submission" date="2020-04" db="EMBL/GenBank/DDBJ databases">
        <title>Flammeovirga sp. SR4, a novel species isolated from seawater.</title>
        <authorList>
            <person name="Wang X."/>
        </authorList>
    </citation>
    <scope>NUCLEOTIDE SEQUENCE [LARGE SCALE GENOMIC DNA]</scope>
    <source>
        <strain evidence="5 6">SR4</strain>
    </source>
</reference>
<dbReference type="PANTHER" id="PTHR47893">
    <property type="entry name" value="REGULATORY PROTEIN PCHR"/>
    <property type="match status" value="1"/>
</dbReference>
<dbReference type="PRINTS" id="PR00032">
    <property type="entry name" value="HTHARAC"/>
</dbReference>
<dbReference type="RefSeq" id="WP_168880434.1">
    <property type="nucleotide sequence ID" value="NZ_JABAIL010000001.1"/>
</dbReference>
<dbReference type="Proteomes" id="UP000585050">
    <property type="component" value="Unassembled WGS sequence"/>
</dbReference>
<evidence type="ECO:0000256" key="2">
    <source>
        <dbReference type="ARBA" id="ARBA00023125"/>
    </source>
</evidence>
<dbReference type="Gene3D" id="1.10.10.60">
    <property type="entry name" value="Homeodomain-like"/>
    <property type="match status" value="1"/>
</dbReference>
<evidence type="ECO:0000256" key="1">
    <source>
        <dbReference type="ARBA" id="ARBA00023015"/>
    </source>
</evidence>
<sequence>MRIFYIQESKRKENYQKFAEEFGGTFDGENLKIDNDDLKVDITYFENIFGVSVIINEVYLEDDVRFEINPTKEEQLMLYTRFMTSSDSQVIINDKTVEQEYIDSAVISNNKNSLETIYRKGKKIKSVTIVVPFSEWIKVTKNDYPELTDLFKEETPWIEVVKVSSIMKKTLAEIFSLKKMSFGRRAFTVTKSLELCSLLFIELMKKKQDGEEIGMKKEEFELMETMKEDLRNKLAKPPKIDDLVREYGMSATKLRETFKRVVGTSIHQFILSERFHLAYDALVNSEVPVSKLAIDLGFNTTAHFSDAIKKKYGVSPSELRKSIKYGAN</sequence>